<evidence type="ECO:0000313" key="3">
    <source>
        <dbReference type="Proteomes" id="UP000602050"/>
    </source>
</evidence>
<dbReference type="AlphaFoldDB" id="A0A8J2ZSX4"/>
<comment type="caution">
    <text evidence="2">The sequence shown here is derived from an EMBL/GenBank/DDBJ whole genome shotgun (WGS) entry which is preliminary data.</text>
</comment>
<dbReference type="Proteomes" id="UP000602050">
    <property type="component" value="Unassembled WGS sequence"/>
</dbReference>
<protein>
    <submittedName>
        <fullName evidence="2">Putative N-acetyl-alpha-D-glucosaminyl L-malate deacetylase 2</fullName>
    </submittedName>
</protein>
<dbReference type="PANTHER" id="PTHR12993">
    <property type="entry name" value="N-ACETYLGLUCOSAMINYL-PHOSPHATIDYLINOSITOL DE-N-ACETYLASE-RELATED"/>
    <property type="match status" value="1"/>
</dbReference>
<dbReference type="GO" id="GO:0016811">
    <property type="term" value="F:hydrolase activity, acting on carbon-nitrogen (but not peptide) bonds, in linear amides"/>
    <property type="evidence" value="ECO:0007669"/>
    <property type="project" value="TreeGrafter"/>
</dbReference>
<organism evidence="2 3">
    <name type="scientific">Compostibacillus humi</name>
    <dbReference type="NCBI Taxonomy" id="1245525"/>
    <lineage>
        <taxon>Bacteria</taxon>
        <taxon>Bacillati</taxon>
        <taxon>Bacillota</taxon>
        <taxon>Bacilli</taxon>
        <taxon>Bacillales</taxon>
        <taxon>Bacillaceae</taxon>
        <taxon>Compostibacillus</taxon>
    </lineage>
</organism>
<comment type="cofactor">
    <cofactor evidence="1">
        <name>Zn(2+)</name>
        <dbReference type="ChEBI" id="CHEBI:29105"/>
    </cofactor>
</comment>
<reference evidence="2" key="2">
    <citation type="submission" date="2020-09" db="EMBL/GenBank/DDBJ databases">
        <authorList>
            <person name="Sun Q."/>
            <person name="Zhou Y."/>
        </authorList>
    </citation>
    <scope>NUCLEOTIDE SEQUENCE</scope>
    <source>
        <strain evidence="2">CGMCC 1.12360</strain>
    </source>
</reference>
<evidence type="ECO:0000256" key="1">
    <source>
        <dbReference type="ARBA" id="ARBA00001947"/>
    </source>
</evidence>
<proteinExistence type="predicted"/>
<reference evidence="2" key="1">
    <citation type="journal article" date="2014" name="Int. J. Syst. Evol. Microbiol.">
        <title>Complete genome sequence of Corynebacterium casei LMG S-19264T (=DSM 44701T), isolated from a smear-ripened cheese.</title>
        <authorList>
            <consortium name="US DOE Joint Genome Institute (JGI-PGF)"/>
            <person name="Walter F."/>
            <person name="Albersmeier A."/>
            <person name="Kalinowski J."/>
            <person name="Ruckert C."/>
        </authorList>
    </citation>
    <scope>NUCLEOTIDE SEQUENCE</scope>
    <source>
        <strain evidence="2">CGMCC 1.12360</strain>
    </source>
</reference>
<name>A0A8J2ZSX4_9BACI</name>
<gene>
    <name evidence="2" type="primary">bshB2</name>
    <name evidence="2" type="ORF">GCM10010978_15460</name>
</gene>
<dbReference type="Gene3D" id="3.40.50.10320">
    <property type="entry name" value="LmbE-like"/>
    <property type="match status" value="1"/>
</dbReference>
<dbReference type="SUPFAM" id="SSF102588">
    <property type="entry name" value="LmbE-like"/>
    <property type="match status" value="1"/>
</dbReference>
<dbReference type="Pfam" id="PF02585">
    <property type="entry name" value="PIG-L"/>
    <property type="match status" value="1"/>
</dbReference>
<dbReference type="InterPro" id="IPR023841">
    <property type="entry name" value="BshB2"/>
</dbReference>
<accession>A0A8J2ZSX4</accession>
<dbReference type="InterPro" id="IPR024078">
    <property type="entry name" value="LmbE-like_dom_sf"/>
</dbReference>
<keyword evidence="3" id="KW-1185">Reference proteome</keyword>
<evidence type="ECO:0000313" key="2">
    <source>
        <dbReference type="EMBL" id="GGH75511.1"/>
    </source>
</evidence>
<dbReference type="PANTHER" id="PTHR12993:SF27">
    <property type="entry name" value="N-ACETYL-ALPHA-D-GLUCOSAMINYL L-MALATE DEACETYLASE 2-RELATED"/>
    <property type="match status" value="1"/>
</dbReference>
<dbReference type="InterPro" id="IPR003737">
    <property type="entry name" value="GlcNAc_PI_deacetylase-related"/>
</dbReference>
<dbReference type="NCBIfam" id="TIGR04000">
    <property type="entry name" value="thiol_BshB2"/>
    <property type="match status" value="1"/>
</dbReference>
<dbReference type="EMBL" id="BMEV01000023">
    <property type="protein sequence ID" value="GGH75511.1"/>
    <property type="molecule type" value="Genomic_DNA"/>
</dbReference>
<sequence>MEGLMNMEKHVVVIYPHPDDESFGCAGTITKFREQGVPVTYLCGTLGEMGRNMGSPAFANRETLPEIRKKELLAACKVLDIEVEMLGYRDKTIEFEDEKKVALHLKEILERIKPTLVITHYPGYAVHPDHNALGKAAIEAVRLMDEKTRPTVWAQAISKDYPDVLGKPDVVHDVADYMDKKIEAIFCHKSQAQGVLGQHRHLLKEDKSLQEITKERLGKEMFYIWKFA</sequence>